<comment type="subcellular location">
    <subcellularLocation>
        <location evidence="1">Membrane</location>
        <topology evidence="1">Multi-pass membrane protein</topology>
    </subcellularLocation>
</comment>
<dbReference type="Gene3D" id="1.20.1510.10">
    <property type="entry name" value="Cation efflux protein transmembrane domain"/>
    <property type="match status" value="1"/>
</dbReference>
<dbReference type="PANTHER" id="PTHR43840">
    <property type="entry name" value="MITOCHONDRIAL METAL TRANSPORTER 1-RELATED"/>
    <property type="match status" value="1"/>
</dbReference>
<evidence type="ECO:0000313" key="9">
    <source>
        <dbReference type="Proteomes" id="UP000186039"/>
    </source>
</evidence>
<feature type="domain" description="Cation efflux protein transmembrane" evidence="7">
    <location>
        <begin position="14"/>
        <end position="220"/>
    </location>
</feature>
<keyword evidence="9" id="KW-1185">Reference proteome</keyword>
<feature type="transmembrane region" description="Helical" evidence="6">
    <location>
        <begin position="12"/>
        <end position="33"/>
    </location>
</feature>
<evidence type="ECO:0000256" key="6">
    <source>
        <dbReference type="SAM" id="Phobius"/>
    </source>
</evidence>
<keyword evidence="3 6" id="KW-0812">Transmembrane</keyword>
<protein>
    <recommendedName>
        <fullName evidence="7">Cation efflux protein transmembrane domain-containing protein</fullName>
    </recommendedName>
</protein>
<sequence>MKEQIVKIESQALKLGIFANLIMAFSGWGAYYLSGSEALMLDGNISFILFITAIVALKITQIKSLKTENYPFGLYVTEALYSLTKGLLLLGVVISAIVTNGSKILSYLNGDELATLQTGIIVYYAIAMVAICWGLSAFYYFQNKKINNNSSMLIVDQKSSFIDGILSASTGAVLIVIGSIEAGSSYDFLLYIGDAILVFILALLMIRQPLSIISDSFVELAGGKLQNREQHQEILTIVSQYLDPLGYKSEPKVSKTGSSYLVVIEFPIEALQQLEHQQWRQGKLDLTNQLASKYPHIDVEMVVR</sequence>
<organism evidence="8 9">
    <name type="scientific">Vibrio panuliri</name>
    <dbReference type="NCBI Taxonomy" id="1381081"/>
    <lineage>
        <taxon>Bacteria</taxon>
        <taxon>Pseudomonadati</taxon>
        <taxon>Pseudomonadota</taxon>
        <taxon>Gammaproteobacteria</taxon>
        <taxon>Vibrionales</taxon>
        <taxon>Vibrionaceae</taxon>
        <taxon>Vibrio</taxon>
    </lineage>
</organism>
<dbReference type="SUPFAM" id="SSF161111">
    <property type="entry name" value="Cation efflux protein transmembrane domain-like"/>
    <property type="match status" value="1"/>
</dbReference>
<evidence type="ECO:0000256" key="5">
    <source>
        <dbReference type="ARBA" id="ARBA00023136"/>
    </source>
</evidence>
<evidence type="ECO:0000259" key="7">
    <source>
        <dbReference type="Pfam" id="PF01545"/>
    </source>
</evidence>
<keyword evidence="4 6" id="KW-1133">Transmembrane helix</keyword>
<dbReference type="RefSeq" id="WP_075715778.1">
    <property type="nucleotide sequence ID" value="NZ_AP019655.1"/>
</dbReference>
<keyword evidence="5 6" id="KW-0472">Membrane</keyword>
<keyword evidence="2" id="KW-0813">Transport</keyword>
<evidence type="ECO:0000256" key="4">
    <source>
        <dbReference type="ARBA" id="ARBA00022989"/>
    </source>
</evidence>
<dbReference type="InterPro" id="IPR058533">
    <property type="entry name" value="Cation_efflux_TM"/>
</dbReference>
<feature type="transmembrane region" description="Helical" evidence="6">
    <location>
        <begin position="39"/>
        <end position="59"/>
    </location>
</feature>
<evidence type="ECO:0000256" key="1">
    <source>
        <dbReference type="ARBA" id="ARBA00004141"/>
    </source>
</evidence>
<dbReference type="PANTHER" id="PTHR43840:SF15">
    <property type="entry name" value="MITOCHONDRIAL METAL TRANSPORTER 1-RELATED"/>
    <property type="match status" value="1"/>
</dbReference>
<reference evidence="8 9" key="1">
    <citation type="submission" date="2016-09" db="EMBL/GenBank/DDBJ databases">
        <title>Genomic Taxonomy of the Vibrionaceae.</title>
        <authorList>
            <person name="Gonzalez-Castillo A."/>
            <person name="Gomez-Gil B."/>
            <person name="Enciso-Ibarra K."/>
        </authorList>
    </citation>
    <scope>NUCLEOTIDE SEQUENCE [LARGE SCALE GENOMIC DNA]</scope>
    <source>
        <strain evidence="8 9">CAIM 1902</strain>
    </source>
</reference>
<dbReference type="InterPro" id="IPR027469">
    <property type="entry name" value="Cation_efflux_TMD_sf"/>
</dbReference>
<gene>
    <name evidence="8" type="ORF">BIY20_13325</name>
</gene>
<accession>A0ABX3F9M1</accession>
<proteinExistence type="predicted"/>
<evidence type="ECO:0000256" key="3">
    <source>
        <dbReference type="ARBA" id="ARBA00022692"/>
    </source>
</evidence>
<evidence type="ECO:0000313" key="8">
    <source>
        <dbReference type="EMBL" id="OLQ87687.1"/>
    </source>
</evidence>
<feature type="transmembrane region" description="Helical" evidence="6">
    <location>
        <begin position="121"/>
        <end position="141"/>
    </location>
</feature>
<dbReference type="InterPro" id="IPR050291">
    <property type="entry name" value="CDF_Transporter"/>
</dbReference>
<dbReference type="Pfam" id="PF01545">
    <property type="entry name" value="Cation_efflux"/>
    <property type="match status" value="1"/>
</dbReference>
<feature type="transmembrane region" description="Helical" evidence="6">
    <location>
        <begin position="80"/>
        <end position="101"/>
    </location>
</feature>
<evidence type="ECO:0000256" key="2">
    <source>
        <dbReference type="ARBA" id="ARBA00022448"/>
    </source>
</evidence>
<feature type="transmembrane region" description="Helical" evidence="6">
    <location>
        <begin position="188"/>
        <end position="206"/>
    </location>
</feature>
<feature type="transmembrane region" description="Helical" evidence="6">
    <location>
        <begin position="161"/>
        <end position="182"/>
    </location>
</feature>
<comment type="caution">
    <text evidence="8">The sequence shown here is derived from an EMBL/GenBank/DDBJ whole genome shotgun (WGS) entry which is preliminary data.</text>
</comment>
<dbReference type="Proteomes" id="UP000186039">
    <property type="component" value="Unassembled WGS sequence"/>
</dbReference>
<name>A0ABX3F9M1_9VIBR</name>
<dbReference type="EMBL" id="MJMH01000196">
    <property type="protein sequence ID" value="OLQ87687.1"/>
    <property type="molecule type" value="Genomic_DNA"/>
</dbReference>